<evidence type="ECO:0000256" key="1">
    <source>
        <dbReference type="ARBA" id="ARBA00006484"/>
    </source>
</evidence>
<dbReference type="Gene3D" id="3.40.50.720">
    <property type="entry name" value="NAD(P)-binding Rossmann-like Domain"/>
    <property type="match status" value="1"/>
</dbReference>
<dbReference type="InterPro" id="IPR036291">
    <property type="entry name" value="NAD(P)-bd_dom_sf"/>
</dbReference>
<organism evidence="2 3">
    <name type="scientific">Actinophytocola gossypii</name>
    <dbReference type="NCBI Taxonomy" id="2812003"/>
    <lineage>
        <taxon>Bacteria</taxon>
        <taxon>Bacillati</taxon>
        <taxon>Actinomycetota</taxon>
        <taxon>Actinomycetes</taxon>
        <taxon>Pseudonocardiales</taxon>
        <taxon>Pseudonocardiaceae</taxon>
    </lineage>
</organism>
<dbReference type="SUPFAM" id="SSF51735">
    <property type="entry name" value="NAD(P)-binding Rossmann-fold domains"/>
    <property type="match status" value="1"/>
</dbReference>
<reference evidence="2 3" key="1">
    <citation type="submission" date="2021-02" db="EMBL/GenBank/DDBJ databases">
        <title>Actinophytocola xerophila sp. nov., isolated from soil of cotton cropping field.</title>
        <authorList>
            <person name="Huang R."/>
            <person name="Chen X."/>
            <person name="Ge X."/>
            <person name="Liu W."/>
        </authorList>
    </citation>
    <scope>NUCLEOTIDE SEQUENCE [LARGE SCALE GENOMIC DNA]</scope>
    <source>
        <strain evidence="2 3">S1-96</strain>
    </source>
</reference>
<evidence type="ECO:0000313" key="3">
    <source>
        <dbReference type="Proteomes" id="UP001156441"/>
    </source>
</evidence>
<sequence>MDLQLLGRTVFVTGGSRGIGRAIALGYAGEGARVAFSYHSHRELADQTAAAIRDLGAEALPVRVDLDEPSSGAAAVTAIGRRWGGVDVFVANAVRWPDELPDQSRRFEHVPDTEWQGMLRANVEGLIALLQAVLPAMRGRADARIVLISSDLVRHRDPALHGLGFYSAAKAALVGLANGLISDLAGEVLVNIVSPGLTTTERNLTEMPQPVRDQQIARTATRRLSTPDDIARAVLFLGSPANGNITGELVTVAGGFN</sequence>
<keyword evidence="3" id="KW-1185">Reference proteome</keyword>
<proteinExistence type="inferred from homology"/>
<protein>
    <submittedName>
        <fullName evidence="2">SDR family oxidoreductase</fullName>
    </submittedName>
</protein>
<name>A0ABT2JC14_9PSEU</name>
<dbReference type="CDD" id="cd05233">
    <property type="entry name" value="SDR_c"/>
    <property type="match status" value="1"/>
</dbReference>
<dbReference type="RefSeq" id="WP_260192786.1">
    <property type="nucleotide sequence ID" value="NZ_JAFFZE010000015.1"/>
</dbReference>
<dbReference type="Proteomes" id="UP001156441">
    <property type="component" value="Unassembled WGS sequence"/>
</dbReference>
<evidence type="ECO:0000313" key="2">
    <source>
        <dbReference type="EMBL" id="MCT2585266.1"/>
    </source>
</evidence>
<comment type="similarity">
    <text evidence="1">Belongs to the short-chain dehydrogenases/reductases (SDR) family.</text>
</comment>
<comment type="caution">
    <text evidence="2">The sequence shown here is derived from an EMBL/GenBank/DDBJ whole genome shotgun (WGS) entry which is preliminary data.</text>
</comment>
<accession>A0ABT2JC14</accession>
<dbReference type="EMBL" id="JAFFZE010000015">
    <property type="protein sequence ID" value="MCT2585266.1"/>
    <property type="molecule type" value="Genomic_DNA"/>
</dbReference>
<gene>
    <name evidence="2" type="ORF">JT362_19295</name>
</gene>
<dbReference type="PANTHER" id="PTHR42879:SF2">
    <property type="entry name" value="3-OXOACYL-[ACYL-CARRIER-PROTEIN] REDUCTASE FABG"/>
    <property type="match status" value="1"/>
</dbReference>
<dbReference type="Pfam" id="PF13561">
    <property type="entry name" value="adh_short_C2"/>
    <property type="match status" value="1"/>
</dbReference>
<dbReference type="PANTHER" id="PTHR42879">
    <property type="entry name" value="3-OXOACYL-(ACYL-CARRIER-PROTEIN) REDUCTASE"/>
    <property type="match status" value="1"/>
</dbReference>
<dbReference type="InterPro" id="IPR002347">
    <property type="entry name" value="SDR_fam"/>
</dbReference>
<dbReference type="PRINTS" id="PR00081">
    <property type="entry name" value="GDHRDH"/>
</dbReference>
<dbReference type="InterPro" id="IPR050259">
    <property type="entry name" value="SDR"/>
</dbReference>